<proteinExistence type="predicted"/>
<dbReference type="InterPro" id="IPR047738">
    <property type="entry name" value="SAV_2336-like_N"/>
</dbReference>
<accession>A0A7X6MI01</accession>
<dbReference type="EMBL" id="JAAXPG010000020">
    <property type="protein sequence ID" value="NKZ00064.1"/>
    <property type="molecule type" value="Genomic_DNA"/>
</dbReference>
<gene>
    <name evidence="3" type="ORF">HGB44_20675</name>
</gene>
<name>A0A7X6MI01_9ACTN</name>
<evidence type="ECO:0000256" key="1">
    <source>
        <dbReference type="SAM" id="MobiDB-lite"/>
    </source>
</evidence>
<feature type="compositionally biased region" description="Basic and acidic residues" evidence="1">
    <location>
        <begin position="58"/>
        <end position="76"/>
    </location>
</feature>
<evidence type="ECO:0000259" key="2">
    <source>
        <dbReference type="Pfam" id="PF05729"/>
    </source>
</evidence>
<evidence type="ECO:0000313" key="4">
    <source>
        <dbReference type="Proteomes" id="UP000553209"/>
    </source>
</evidence>
<keyword evidence="4" id="KW-1185">Reference proteome</keyword>
<reference evidence="3 4" key="1">
    <citation type="submission" date="2020-04" db="EMBL/GenBank/DDBJ databases">
        <title>MicrobeNet Type strains.</title>
        <authorList>
            <person name="Nicholson A.C."/>
        </authorList>
    </citation>
    <scope>NUCLEOTIDE SEQUENCE [LARGE SCALE GENOMIC DNA]</scope>
    <source>
        <strain evidence="3 4">ATCC 23612</strain>
    </source>
</reference>
<dbReference type="Proteomes" id="UP000553209">
    <property type="component" value="Unassembled WGS sequence"/>
</dbReference>
<dbReference type="Pfam" id="PF05729">
    <property type="entry name" value="NACHT"/>
    <property type="match status" value="1"/>
</dbReference>
<dbReference type="AlphaFoldDB" id="A0A7X6MI01"/>
<protein>
    <submittedName>
        <fullName evidence="3">NACHT domain-containing protein</fullName>
    </submittedName>
</protein>
<dbReference type="Gene3D" id="3.40.50.300">
    <property type="entry name" value="P-loop containing nucleotide triphosphate hydrolases"/>
    <property type="match status" value="1"/>
</dbReference>
<feature type="domain" description="NACHT" evidence="2">
    <location>
        <begin position="654"/>
        <end position="808"/>
    </location>
</feature>
<dbReference type="RefSeq" id="WP_061080206.1">
    <property type="nucleotide sequence ID" value="NZ_JAAXPG010000020.1"/>
</dbReference>
<sequence length="1065" mass="114595">MHHDRRLYSLLHEAPPSELGGPTPLEIAEVLWLGAHTGRPAVSPTGPEEPVPAPSVRRSPEVTSRARHEEPERPDRTGTSTPASRPNARDLPPVEVGKPPETAGDHDASRAREAPGALPGDDGIADTAERLLALHFPPAPGSGRGFAATSTRVPVPPMIDEPLALQRALRPLNLRVPTATAEVLDEEATAHRIADRRPTDSRPWAPVLVPGQERWLNLLLIVDTGPSMGLWRPLAEELHTLLHGMGVFRDVRVGYLVHGSASSGAELGVAPTPHGPPQDAATAVDPSARRAVLVLSDCSGPHWWSGLAGAVLHLLARHGPTAIVQPLAEAQWRRTGAPVLPSLATSARPGAPNTELRLTLAPGAPGPASDSVPVPVLRCAPRWFGDWAELVGSGNRAVPAAVTYVSGRAPRTAPAPVSYEQPLTVRQRVHRFQGAASPAAVALAAHTALSTPALPVMRMIQHEVLHDADSGVLAEVLLSGLLRPVDHEQGLYAFVEGAAEALRSVLPRSTAQRTARLLDALSDGVRRQAEGNGGRFPAYLVGGGGDRFTGPASAPFAWVNPDTLRLLDPRAARSVAAVEKPPRKAAGHVLVPRLAHGDRQREAPSRSLLTFFLEQTVSEGRGPVVLGEVPPKPRRFIPRPDLRSRLESLEEGRSLVLAGEGGTGKTLLASDHATRAARGGDVDLVLWANGADLEKVLTSYARSVPVLAPALFSPEGDLRTEFRNGPHALTREFCGWLTETSVRWLLVLDGLDHPGDVLGLLPMRSRRGRVLATSRHHDVLGGAVPKHAVVEVGGFAREEAVEYLSQRFFGTPAFSSSAGIGILADYFGHHPLALSLAASTVVTEELAPLEYLRGKGERTAAPVQEAVHLSLVSNSRVPYLSSMPLLLMIRLFGHTDVPLRLLATSTVRRHLDRQLPRTAKETRSVKGIGGILRNLESLSLIRIEDSPDGLDSTVWVHDSVRPPVHDLPVFLTASNTAVAAVESLLEAWQTAGDRPEWNGRLRRSAIALRRSSEEVFPPGRTLPGAISRRREAAHFYARLVRALERILGPDHEETHLARTTERFWW</sequence>
<dbReference type="NCBIfam" id="NF041121">
    <property type="entry name" value="SAV_2336_NTERM"/>
    <property type="match status" value="1"/>
</dbReference>
<evidence type="ECO:0000313" key="3">
    <source>
        <dbReference type="EMBL" id="NKZ00064.1"/>
    </source>
</evidence>
<dbReference type="InterPro" id="IPR007111">
    <property type="entry name" value="NACHT_NTPase"/>
</dbReference>
<feature type="compositionally biased region" description="Basic and acidic residues" evidence="1">
    <location>
        <begin position="103"/>
        <end position="113"/>
    </location>
</feature>
<comment type="caution">
    <text evidence="3">The sequence shown here is derived from an EMBL/GenBank/DDBJ whole genome shotgun (WGS) entry which is preliminary data.</text>
</comment>
<dbReference type="InterPro" id="IPR027417">
    <property type="entry name" value="P-loop_NTPase"/>
</dbReference>
<organism evidence="3 4">
    <name type="scientific">Nocardiopsis alborubida</name>
    <dbReference type="NCBI Taxonomy" id="146802"/>
    <lineage>
        <taxon>Bacteria</taxon>
        <taxon>Bacillati</taxon>
        <taxon>Actinomycetota</taxon>
        <taxon>Actinomycetes</taxon>
        <taxon>Streptosporangiales</taxon>
        <taxon>Nocardiopsidaceae</taxon>
        <taxon>Nocardiopsis</taxon>
    </lineage>
</organism>
<dbReference type="SUPFAM" id="SSF52540">
    <property type="entry name" value="P-loop containing nucleoside triphosphate hydrolases"/>
    <property type="match status" value="1"/>
</dbReference>
<feature type="region of interest" description="Disordered" evidence="1">
    <location>
        <begin position="37"/>
        <end position="124"/>
    </location>
</feature>